<reference evidence="1" key="2">
    <citation type="journal article" date="2011" name="Microb. Ecol.">
        <title>Taxonomic and Functional Metagenomic Profiling of the Microbial Community in the Anoxic Sediment of a Sub-saline Shallow Lake (Laguna de Carrizo, Central Spain).</title>
        <authorList>
            <person name="Ferrer M."/>
            <person name="Guazzaroni M.E."/>
            <person name="Richter M."/>
            <person name="Garcia-Salamanca A."/>
            <person name="Yarza P."/>
            <person name="Suarez-Suarez A."/>
            <person name="Solano J."/>
            <person name="Alcaide M."/>
            <person name="van Dillewijn P."/>
            <person name="Molina-Henares M.A."/>
            <person name="Lopez-Cortes N."/>
            <person name="Al-Ramahi Y."/>
            <person name="Guerrero C."/>
            <person name="Acosta A."/>
            <person name="de Eugenio L.I."/>
            <person name="Martinez V."/>
            <person name="Marques S."/>
            <person name="Rojo F."/>
            <person name="Santero E."/>
            <person name="Genilloud O."/>
            <person name="Perez-Perez J."/>
            <person name="Rossello-Mora R."/>
            <person name="Ramos J.L."/>
        </authorList>
    </citation>
    <scope>NUCLEOTIDE SEQUENCE</scope>
</reference>
<organism evidence="1">
    <name type="scientific">sediment metagenome</name>
    <dbReference type="NCBI Taxonomy" id="749907"/>
    <lineage>
        <taxon>unclassified sequences</taxon>
        <taxon>metagenomes</taxon>
        <taxon>ecological metagenomes</taxon>
    </lineage>
</organism>
<evidence type="ECO:0000313" key="1">
    <source>
        <dbReference type="EMBL" id="EFK96709.1"/>
    </source>
</evidence>
<accession>D9PIA7</accession>
<protein>
    <submittedName>
        <fullName evidence="1">Uncharacterized protein</fullName>
    </submittedName>
</protein>
<dbReference type="EMBL" id="ADZX01000420">
    <property type="protein sequence ID" value="EFK96709.1"/>
    <property type="molecule type" value="Genomic_DNA"/>
</dbReference>
<dbReference type="AlphaFoldDB" id="D9PIA7"/>
<comment type="caution">
    <text evidence="1">The sequence shown here is derived from an EMBL/GenBank/DDBJ whole genome shotgun (WGS) entry which is preliminary data.</text>
</comment>
<sequence length="228" mass="24604">YYVQDTVDYTVRSDGATRVGKVVVNTSGSYTALYAGKYPTTPAYVNTVSLRDQSGNTVMYDIFSGLDTDNDGRPDRFYAAYTKFGSYMTAEFADNMTVALNGSTYRGQVSLDSNGNVTSVSLYRVAQNVDISSGYSVNGKLVMAEVTGGTYAVNVGASGERDIDLRYFGASYYADRYDSDPYTNTVTLDDGRTYEVAIDPLDPSRSTLVADNITGYAAPNVSVGGKFS</sequence>
<name>D9PIA7_9ZZZZ</name>
<reference evidence="1" key="1">
    <citation type="submission" date="2010-07" db="EMBL/GenBank/DDBJ databases">
        <authorList>
            <consortium name="CONSOLIDER consortium CSD2007-00005"/>
            <person name="Guazzaroni M.-E."/>
            <person name="Richter M."/>
            <person name="Garcia-Salamanca A."/>
            <person name="Yarza P."/>
            <person name="Ferrer M."/>
        </authorList>
    </citation>
    <scope>NUCLEOTIDE SEQUENCE</scope>
</reference>
<proteinExistence type="predicted"/>
<gene>
    <name evidence="1" type="ORF">LDC_1263</name>
</gene>
<feature type="non-terminal residue" evidence="1">
    <location>
        <position position="1"/>
    </location>
</feature>